<proteinExistence type="predicted"/>
<keyword evidence="1" id="KW-0670">Pyruvate</keyword>
<dbReference type="SUPFAM" id="SSF52922">
    <property type="entry name" value="TK C-terminal domain-like"/>
    <property type="match status" value="1"/>
</dbReference>
<keyword evidence="2" id="KW-1185">Reference proteome</keyword>
<dbReference type="EMBL" id="JBEPSN010000001">
    <property type="protein sequence ID" value="MET4538715.1"/>
    <property type="molecule type" value="Genomic_DNA"/>
</dbReference>
<dbReference type="RefSeq" id="WP_354226343.1">
    <property type="nucleotide sequence ID" value="NZ_JBEPSN010000001.1"/>
</dbReference>
<dbReference type="GeneID" id="92751438"/>
<reference evidence="1 2" key="1">
    <citation type="submission" date="2024-06" db="EMBL/GenBank/DDBJ databases">
        <title>Sorghum-associated microbial communities from plants grown in Nebraska, USA.</title>
        <authorList>
            <person name="Schachtman D."/>
        </authorList>
    </citation>
    <scope>NUCLEOTIDE SEQUENCE [LARGE SCALE GENOMIC DNA]</scope>
    <source>
        <strain evidence="1 2">3552</strain>
    </source>
</reference>
<accession>A0ABV2P1S9</accession>
<name>A0ABV2P1S9_9MICC</name>
<sequence length="87" mass="9723">MLEAMHRIGLPGGRSASFRLTTRPLDQGLASMPTDEMLVERRRWHAGNRAVSLGVRDFSQSSDLEDAYRIHGIDETSIVNAALNLMR</sequence>
<protein>
    <submittedName>
        <fullName evidence="1">Pyruvate dehydrogenase complex dehydrogenase (E1) component</fullName>
    </submittedName>
</protein>
<dbReference type="Proteomes" id="UP001549307">
    <property type="component" value="Unassembled WGS sequence"/>
</dbReference>
<gene>
    <name evidence="1" type="ORF">ABIE37_000470</name>
</gene>
<organism evidence="1 2">
    <name type="scientific">Arthrobacter bambusae</name>
    <dbReference type="NCBI Taxonomy" id="1338426"/>
    <lineage>
        <taxon>Bacteria</taxon>
        <taxon>Bacillati</taxon>
        <taxon>Actinomycetota</taxon>
        <taxon>Actinomycetes</taxon>
        <taxon>Micrococcales</taxon>
        <taxon>Micrococcaceae</taxon>
        <taxon>Arthrobacter</taxon>
    </lineage>
</organism>
<evidence type="ECO:0000313" key="2">
    <source>
        <dbReference type="Proteomes" id="UP001549307"/>
    </source>
</evidence>
<dbReference type="InterPro" id="IPR009014">
    <property type="entry name" value="Transketo_C/PFOR_II"/>
</dbReference>
<evidence type="ECO:0000313" key="1">
    <source>
        <dbReference type="EMBL" id="MET4538715.1"/>
    </source>
</evidence>
<comment type="caution">
    <text evidence="1">The sequence shown here is derived from an EMBL/GenBank/DDBJ whole genome shotgun (WGS) entry which is preliminary data.</text>
</comment>